<dbReference type="PANTHER" id="PTHR43166:SF6">
    <property type="entry name" value="PHOSPHONATES IMPORT ATP-BINDING PROTEIN PHNC"/>
    <property type="match status" value="1"/>
</dbReference>
<dbReference type="SMART" id="SM00382">
    <property type="entry name" value="AAA"/>
    <property type="match status" value="1"/>
</dbReference>
<dbReference type="OrthoDB" id="9802264at2"/>
<dbReference type="Pfam" id="PF00005">
    <property type="entry name" value="ABC_tran"/>
    <property type="match status" value="1"/>
</dbReference>
<dbReference type="GO" id="GO:0015416">
    <property type="term" value="F:ABC-type phosphonate transporter activity"/>
    <property type="evidence" value="ECO:0007669"/>
    <property type="project" value="InterPro"/>
</dbReference>
<dbReference type="GO" id="GO:0005524">
    <property type="term" value="F:ATP binding"/>
    <property type="evidence" value="ECO:0007669"/>
    <property type="project" value="UniProtKB-KW"/>
</dbReference>
<sequence>MSNQTSLEVSGVSKIYPNGYEALADVSFNMQQGEFICIIGRSGAGKSTLLRCINGLHPVTRGSIRIQGTEITSLPDEEKLAIRRRIGFIFQEFNLVGRLSVMHNVLSGRLGYMNGFHSVIGYFSQEHRQKALECLGRVHMLHRATYRADNISGGEKQRVAIARALAQEPLLLLADEPVASLDPDLTWGIMEDLRSVAREEHVPTLVNIHDLETAKAFADRIIGIARGRILYDGPPSGLTTELLREIYRSDDPNRRSRYELVS</sequence>
<gene>
    <name evidence="8" type="primary">phnC</name>
    <name evidence="8" type="ORF">EPA93_10295</name>
</gene>
<dbReference type="PANTHER" id="PTHR43166">
    <property type="entry name" value="AMINO ACID IMPORT ATP-BINDING PROTEIN"/>
    <property type="match status" value="1"/>
</dbReference>
<dbReference type="PROSITE" id="PS00211">
    <property type="entry name" value="ABC_TRANSPORTER_1"/>
    <property type="match status" value="1"/>
</dbReference>
<keyword evidence="1" id="KW-0813">Transport</keyword>
<dbReference type="InterPro" id="IPR012693">
    <property type="entry name" value="ABC_transpr_PhnC"/>
</dbReference>
<evidence type="ECO:0000256" key="3">
    <source>
        <dbReference type="ARBA" id="ARBA00022741"/>
    </source>
</evidence>
<dbReference type="KEGG" id="kbs:EPA93_10295"/>
<evidence type="ECO:0000256" key="6">
    <source>
        <dbReference type="ARBA" id="ARBA00023136"/>
    </source>
</evidence>
<protein>
    <submittedName>
        <fullName evidence="8">Phosphonate ABC transporter ATP-binding protein</fullName>
    </submittedName>
</protein>
<reference evidence="8 9" key="1">
    <citation type="submission" date="2019-01" db="EMBL/GenBank/DDBJ databases">
        <title>Ktedonosporobacter rubrisoli SCAWS-G2.</title>
        <authorList>
            <person name="Huang Y."/>
            <person name="Yan B."/>
        </authorList>
    </citation>
    <scope>NUCLEOTIDE SEQUENCE [LARGE SCALE GENOMIC DNA]</scope>
    <source>
        <strain evidence="8 9">SCAWS-G2</strain>
    </source>
</reference>
<dbReference type="InterPro" id="IPR027417">
    <property type="entry name" value="P-loop_NTPase"/>
</dbReference>
<dbReference type="AlphaFoldDB" id="A0A4P6JM63"/>
<accession>A0A4P6JM63</accession>
<dbReference type="GO" id="GO:0016020">
    <property type="term" value="C:membrane"/>
    <property type="evidence" value="ECO:0007669"/>
    <property type="project" value="InterPro"/>
</dbReference>
<evidence type="ECO:0000259" key="7">
    <source>
        <dbReference type="PROSITE" id="PS50893"/>
    </source>
</evidence>
<dbReference type="EMBL" id="CP035758">
    <property type="protein sequence ID" value="QBD76377.1"/>
    <property type="molecule type" value="Genomic_DNA"/>
</dbReference>
<keyword evidence="2" id="KW-1003">Cell membrane</keyword>
<evidence type="ECO:0000256" key="5">
    <source>
        <dbReference type="ARBA" id="ARBA00022967"/>
    </source>
</evidence>
<dbReference type="SUPFAM" id="SSF52540">
    <property type="entry name" value="P-loop containing nucleoside triphosphate hydrolases"/>
    <property type="match status" value="1"/>
</dbReference>
<proteinExistence type="predicted"/>
<keyword evidence="5" id="KW-1278">Translocase</keyword>
<dbReference type="Proteomes" id="UP000290365">
    <property type="component" value="Chromosome"/>
</dbReference>
<dbReference type="NCBIfam" id="TIGR02315">
    <property type="entry name" value="ABC_phnC"/>
    <property type="match status" value="1"/>
</dbReference>
<evidence type="ECO:0000313" key="9">
    <source>
        <dbReference type="Proteomes" id="UP000290365"/>
    </source>
</evidence>
<keyword evidence="9" id="KW-1185">Reference proteome</keyword>
<keyword evidence="6" id="KW-0472">Membrane</keyword>
<dbReference type="InterPro" id="IPR003593">
    <property type="entry name" value="AAA+_ATPase"/>
</dbReference>
<organism evidence="8 9">
    <name type="scientific">Ktedonosporobacter rubrisoli</name>
    <dbReference type="NCBI Taxonomy" id="2509675"/>
    <lineage>
        <taxon>Bacteria</taxon>
        <taxon>Bacillati</taxon>
        <taxon>Chloroflexota</taxon>
        <taxon>Ktedonobacteria</taxon>
        <taxon>Ktedonobacterales</taxon>
        <taxon>Ktedonosporobacteraceae</taxon>
        <taxon>Ktedonosporobacter</taxon>
    </lineage>
</organism>
<evidence type="ECO:0000256" key="4">
    <source>
        <dbReference type="ARBA" id="ARBA00022840"/>
    </source>
</evidence>
<evidence type="ECO:0000313" key="8">
    <source>
        <dbReference type="EMBL" id="QBD76377.1"/>
    </source>
</evidence>
<dbReference type="InterPro" id="IPR050086">
    <property type="entry name" value="MetN_ABC_transporter-like"/>
</dbReference>
<dbReference type="GO" id="GO:0016887">
    <property type="term" value="F:ATP hydrolysis activity"/>
    <property type="evidence" value="ECO:0007669"/>
    <property type="project" value="InterPro"/>
</dbReference>
<name>A0A4P6JM63_KTERU</name>
<keyword evidence="4 8" id="KW-0067">ATP-binding</keyword>
<evidence type="ECO:0000256" key="1">
    <source>
        <dbReference type="ARBA" id="ARBA00022448"/>
    </source>
</evidence>
<keyword evidence="3" id="KW-0547">Nucleotide-binding</keyword>
<dbReference type="InterPro" id="IPR003439">
    <property type="entry name" value="ABC_transporter-like_ATP-bd"/>
</dbReference>
<dbReference type="CDD" id="cd03256">
    <property type="entry name" value="ABC_PhnC_transporter"/>
    <property type="match status" value="1"/>
</dbReference>
<feature type="domain" description="ABC transporter" evidence="7">
    <location>
        <begin position="7"/>
        <end position="251"/>
    </location>
</feature>
<dbReference type="Gene3D" id="3.40.50.300">
    <property type="entry name" value="P-loop containing nucleotide triphosphate hydrolases"/>
    <property type="match status" value="1"/>
</dbReference>
<evidence type="ECO:0000256" key="2">
    <source>
        <dbReference type="ARBA" id="ARBA00022475"/>
    </source>
</evidence>
<dbReference type="InterPro" id="IPR017871">
    <property type="entry name" value="ABC_transporter-like_CS"/>
</dbReference>
<dbReference type="RefSeq" id="WP_129887103.1">
    <property type="nucleotide sequence ID" value="NZ_CP035758.1"/>
</dbReference>
<dbReference type="PROSITE" id="PS50893">
    <property type="entry name" value="ABC_TRANSPORTER_2"/>
    <property type="match status" value="1"/>
</dbReference>